<dbReference type="EMBL" id="AP014936">
    <property type="protein sequence ID" value="BAU46742.1"/>
    <property type="molecule type" value="Genomic_DNA"/>
</dbReference>
<dbReference type="Proteomes" id="UP000218899">
    <property type="component" value="Chromosome"/>
</dbReference>
<keyword evidence="2" id="KW-0560">Oxidoreductase</keyword>
<sequence length="250" mass="26921">MPDNSLQDKVALITGGAQRIGATLARSLHAEGMRLVIHYLSSEARAHALQRELHEARPDSVMLVRGDLANGERLAKNLVYETVEAFGRLDVLVNNAARFYATPLAAATEAQWDEILDTNLKAPFFLAQAALPHLRKTGGVIINIADIYAERPLPNFPIYSIAKAGVVMLTKALAREAGPEVRANGIAPGAILWPEGGLDEMSKQRIISRTPLKRSGDPADIARAALYLIRDAGYVTGQVLVVDGGRSVAV</sequence>
<dbReference type="KEGG" id="sva:SVA_0160"/>
<dbReference type="PROSITE" id="PS00061">
    <property type="entry name" value="ADH_SHORT"/>
    <property type="match status" value="1"/>
</dbReference>
<organism evidence="3 4">
    <name type="scientific">Sulfurifustis variabilis</name>
    <dbReference type="NCBI Taxonomy" id="1675686"/>
    <lineage>
        <taxon>Bacteria</taxon>
        <taxon>Pseudomonadati</taxon>
        <taxon>Pseudomonadota</taxon>
        <taxon>Gammaproteobacteria</taxon>
        <taxon>Acidiferrobacterales</taxon>
        <taxon>Acidiferrobacteraceae</taxon>
        <taxon>Sulfurifustis</taxon>
    </lineage>
</organism>
<keyword evidence="4" id="KW-1185">Reference proteome</keyword>
<accession>A0A1B4V2Q9</accession>
<dbReference type="InterPro" id="IPR036291">
    <property type="entry name" value="NAD(P)-bd_dom_sf"/>
</dbReference>
<proteinExistence type="inferred from homology"/>
<dbReference type="FunFam" id="3.40.50.720:FF:000084">
    <property type="entry name" value="Short-chain dehydrogenase reductase"/>
    <property type="match status" value="1"/>
</dbReference>
<gene>
    <name evidence="3" type="ORF">SVA_0160</name>
</gene>
<comment type="similarity">
    <text evidence="1">Belongs to the short-chain dehydrogenases/reductases (SDR) family.</text>
</comment>
<evidence type="ECO:0000256" key="2">
    <source>
        <dbReference type="ARBA" id="ARBA00023002"/>
    </source>
</evidence>
<dbReference type="PRINTS" id="PR00080">
    <property type="entry name" value="SDRFAMILY"/>
</dbReference>
<dbReference type="GO" id="GO:0016491">
    <property type="term" value="F:oxidoreductase activity"/>
    <property type="evidence" value="ECO:0007669"/>
    <property type="project" value="UniProtKB-KW"/>
</dbReference>
<protein>
    <submittedName>
        <fullName evidence="3">Pteridine reductase</fullName>
    </submittedName>
</protein>
<dbReference type="Gene3D" id="3.40.50.720">
    <property type="entry name" value="NAD(P)-binding Rossmann-like Domain"/>
    <property type="match status" value="1"/>
</dbReference>
<reference evidence="3 4" key="1">
    <citation type="submission" date="2015-08" db="EMBL/GenBank/DDBJ databases">
        <title>Complete genome sequence of Sulfurifustis variabilis.</title>
        <authorList>
            <person name="Miura A."/>
            <person name="Kojima H."/>
            <person name="Fukui M."/>
        </authorList>
    </citation>
    <scope>NUCLEOTIDE SEQUENCE [LARGE SCALE GENOMIC DNA]</scope>
    <source>
        <strain evidence="4">skN76</strain>
    </source>
</reference>
<dbReference type="PANTHER" id="PTHR43639">
    <property type="entry name" value="OXIDOREDUCTASE, SHORT-CHAIN DEHYDROGENASE/REDUCTASE FAMILY (AFU_ORTHOLOGUE AFUA_5G02870)"/>
    <property type="match status" value="1"/>
</dbReference>
<dbReference type="AlphaFoldDB" id="A0A1B4V2Q9"/>
<dbReference type="PRINTS" id="PR00081">
    <property type="entry name" value="GDHRDH"/>
</dbReference>
<dbReference type="InterPro" id="IPR002347">
    <property type="entry name" value="SDR_fam"/>
</dbReference>
<dbReference type="PANTHER" id="PTHR43639:SF1">
    <property type="entry name" value="SHORT-CHAIN DEHYDROGENASE_REDUCTASE FAMILY PROTEIN"/>
    <property type="match status" value="1"/>
</dbReference>
<dbReference type="RefSeq" id="WP_096462764.1">
    <property type="nucleotide sequence ID" value="NZ_AP014936.1"/>
</dbReference>
<dbReference type="InterPro" id="IPR020904">
    <property type="entry name" value="Sc_DH/Rdtase_CS"/>
</dbReference>
<dbReference type="SUPFAM" id="SSF51735">
    <property type="entry name" value="NAD(P)-binding Rossmann-fold domains"/>
    <property type="match status" value="1"/>
</dbReference>
<dbReference type="OrthoDB" id="9793499at2"/>
<evidence type="ECO:0000313" key="4">
    <source>
        <dbReference type="Proteomes" id="UP000218899"/>
    </source>
</evidence>
<evidence type="ECO:0000256" key="1">
    <source>
        <dbReference type="ARBA" id="ARBA00006484"/>
    </source>
</evidence>
<dbReference type="Pfam" id="PF13561">
    <property type="entry name" value="adh_short_C2"/>
    <property type="match status" value="1"/>
</dbReference>
<evidence type="ECO:0000313" key="3">
    <source>
        <dbReference type="EMBL" id="BAU46742.1"/>
    </source>
</evidence>
<name>A0A1B4V2Q9_9GAMM</name>
<dbReference type="NCBIfam" id="NF006598">
    <property type="entry name" value="PRK09135.1"/>
    <property type="match status" value="1"/>
</dbReference>